<protein>
    <submittedName>
        <fullName evidence="2">Uncharacterized protein</fullName>
    </submittedName>
</protein>
<dbReference type="STRING" id="55188.A0A2H5QA88"/>
<accession>A0A2H5QA88</accession>
<feature type="region of interest" description="Disordered" evidence="1">
    <location>
        <begin position="1"/>
        <end position="121"/>
    </location>
</feature>
<feature type="compositionally biased region" description="Basic and acidic residues" evidence="1">
    <location>
        <begin position="105"/>
        <end position="115"/>
    </location>
</feature>
<organism evidence="2 3">
    <name type="scientific">Citrus unshiu</name>
    <name type="common">Satsuma mandarin</name>
    <name type="synonym">Citrus nobilis var. unshiu</name>
    <dbReference type="NCBI Taxonomy" id="55188"/>
    <lineage>
        <taxon>Eukaryota</taxon>
        <taxon>Viridiplantae</taxon>
        <taxon>Streptophyta</taxon>
        <taxon>Embryophyta</taxon>
        <taxon>Tracheophyta</taxon>
        <taxon>Spermatophyta</taxon>
        <taxon>Magnoliopsida</taxon>
        <taxon>eudicotyledons</taxon>
        <taxon>Gunneridae</taxon>
        <taxon>Pentapetalae</taxon>
        <taxon>rosids</taxon>
        <taxon>malvids</taxon>
        <taxon>Sapindales</taxon>
        <taxon>Rutaceae</taxon>
        <taxon>Aurantioideae</taxon>
        <taxon>Citrus</taxon>
    </lineage>
</organism>
<feature type="compositionally biased region" description="Polar residues" evidence="1">
    <location>
        <begin position="50"/>
        <end position="71"/>
    </location>
</feature>
<comment type="caution">
    <text evidence="2">The sequence shown here is derived from an EMBL/GenBank/DDBJ whole genome shotgun (WGS) entry which is preliminary data.</text>
</comment>
<feature type="compositionally biased region" description="Low complexity" evidence="1">
    <location>
        <begin position="17"/>
        <end position="37"/>
    </location>
</feature>
<dbReference type="Proteomes" id="UP000236630">
    <property type="component" value="Unassembled WGS sequence"/>
</dbReference>
<name>A0A2H5QA88_CITUN</name>
<dbReference type="PANTHER" id="PTHR33673:SF38">
    <property type="entry name" value="CHROMODOMAIN-HELICASE-DNA-BINDING PROTEIN 7-LIKE"/>
    <property type="match status" value="1"/>
</dbReference>
<sequence length="340" mass="36595">MGSVEPKSDQTVPVMESGLASRTSSATSSESSPTASSSDKDPLLSDSDEASNSRTCSVDLQKNNKNAQLASDYNKEDFSVSPVPRNEQLNDGSAIESPPTQVMDRASETPSHDPNRIPPHVFARTKSTAPVEWSAASNESLFSLHMGNMSFTNEQLNWMNKSGEFGLMGDVQFSGDIPYSPPPPLPLVNKSSEPSVKNGNLNQGLGATEAAAAETMREVIRENTCDHNDQQKLPPPKKDPPKKADPRTISAKRSDDSSVKSFAFPILTRDGNKSGSMSIHHEKKKKQHSQPSTPKTASEPGTPKSKSEPGAPTEQTPKATTKNAVLGKWFSCFSCCPFCS</sequence>
<evidence type="ECO:0000256" key="1">
    <source>
        <dbReference type="SAM" id="MobiDB-lite"/>
    </source>
</evidence>
<reference evidence="2 3" key="1">
    <citation type="journal article" date="2017" name="Front. Genet.">
        <title>Draft sequencing of the heterozygous diploid genome of Satsuma (Citrus unshiu Marc.) using a hybrid assembly approach.</title>
        <authorList>
            <person name="Shimizu T."/>
            <person name="Tanizawa Y."/>
            <person name="Mochizuki T."/>
            <person name="Nagasaki H."/>
            <person name="Yoshioka T."/>
            <person name="Toyoda A."/>
            <person name="Fujiyama A."/>
            <person name="Kaminuma E."/>
            <person name="Nakamura Y."/>
        </authorList>
    </citation>
    <scope>NUCLEOTIDE SEQUENCE [LARGE SCALE GENOMIC DNA]</scope>
    <source>
        <strain evidence="3">cv. Miyagawa wase</strain>
    </source>
</reference>
<feature type="compositionally biased region" description="Basic and acidic residues" evidence="1">
    <location>
        <begin position="215"/>
        <end position="258"/>
    </location>
</feature>
<feature type="region of interest" description="Disordered" evidence="1">
    <location>
        <begin position="176"/>
        <end position="321"/>
    </location>
</feature>
<feature type="compositionally biased region" description="Polar residues" evidence="1">
    <location>
        <begin position="189"/>
        <end position="205"/>
    </location>
</feature>
<keyword evidence="3" id="KW-1185">Reference proteome</keyword>
<dbReference type="AlphaFoldDB" id="A0A2H5QA88"/>
<dbReference type="PANTHER" id="PTHR33673">
    <property type="entry name" value="SUPPRESSOR SRP40-LIKE PROTEIN"/>
    <property type="match status" value="1"/>
</dbReference>
<proteinExistence type="predicted"/>
<evidence type="ECO:0000313" key="2">
    <source>
        <dbReference type="EMBL" id="GAY61560.1"/>
    </source>
</evidence>
<dbReference type="EMBL" id="BDQV01000274">
    <property type="protein sequence ID" value="GAY61560.1"/>
    <property type="molecule type" value="Genomic_DNA"/>
</dbReference>
<gene>
    <name evidence="2" type="ORF">CUMW_210910</name>
</gene>
<evidence type="ECO:0000313" key="3">
    <source>
        <dbReference type="Proteomes" id="UP000236630"/>
    </source>
</evidence>